<accession>A0A5M3T487</accession>
<dbReference type="RefSeq" id="WP_006616887.1">
    <property type="nucleotide sequence ID" value="NZ_BIMW01000011.1"/>
</dbReference>
<dbReference type="GeneID" id="301681338"/>
<protein>
    <recommendedName>
        <fullName evidence="1">CRISPR system ring nuclease SSO1393-like domain-containing protein</fullName>
    </recommendedName>
</protein>
<comment type="caution">
    <text evidence="2">The sequence shown here is derived from an EMBL/GenBank/DDBJ whole genome shotgun (WGS) entry which is preliminary data.</text>
</comment>
<evidence type="ECO:0000259" key="1">
    <source>
        <dbReference type="Pfam" id="PF09651"/>
    </source>
</evidence>
<dbReference type="EMBL" id="BIMW01000011">
    <property type="protein sequence ID" value="GCE92329.1"/>
    <property type="molecule type" value="Genomic_DNA"/>
</dbReference>
<evidence type="ECO:0000313" key="2">
    <source>
        <dbReference type="EMBL" id="GCE92329.1"/>
    </source>
</evidence>
<dbReference type="Pfam" id="PF09651">
    <property type="entry name" value="Cas_APE2256"/>
    <property type="match status" value="1"/>
</dbReference>
<sequence>MRRFVLSTVGTSLLTNQIDRSNEAEKNWYALLRDSANVQRDNLNPEILQIIETLSDRATAILQSSTVPGIRRASAELNGIYGIYDGNLSDARMDSHWLISTDTAQGIQTSEVVKSFLESQGILAQIYTPDKLSTADTEEFGNGIDSILEWLENTIPGHKEAQDRICFNLVGGFKSLQAYLNTIGMFYADEIVYIFESPQSELIKIPRLPLQFDTSGIDPMQFALMSAGAWIKLSEINDSREALLYQVEDEVTLSNWGRLIWNQSKSELLSQDLLSFPRLIYQDSFRSDYQTIRNSKEKVKLQETLAKVSYLLSKHQGNTGPLKQDGGVLYEVYTNKGGIAHFRVTQGIRISCTSSDGQLTLRRYGTEPDVNNNP</sequence>
<dbReference type="InterPro" id="IPR013442">
    <property type="entry name" value="SSO1393-like"/>
</dbReference>
<dbReference type="Gene3D" id="3.40.50.10770">
    <property type="entry name" value="Hypothetical protein VC1899 like domain (Restriction endonuclease-like)"/>
    <property type="match status" value="1"/>
</dbReference>
<reference evidence="2 3" key="1">
    <citation type="journal article" date="2019" name="J Genomics">
        <title>The Draft Genome of a Hydrogen-producing Cyanobacterium, Arthrospira platensis NIES-46.</title>
        <authorList>
            <person name="Suzuki S."/>
            <person name="Yamaguchi H."/>
            <person name="Kawachi M."/>
        </authorList>
    </citation>
    <scope>NUCLEOTIDE SEQUENCE [LARGE SCALE GENOMIC DNA]</scope>
    <source>
        <strain evidence="2 3">NIES-46</strain>
    </source>
</reference>
<evidence type="ECO:0000313" key="3">
    <source>
        <dbReference type="Proteomes" id="UP000326169"/>
    </source>
</evidence>
<proteinExistence type="predicted"/>
<keyword evidence="3" id="KW-1185">Reference proteome</keyword>
<organism evidence="2 3">
    <name type="scientific">Limnospira platensis NIES-46</name>
    <dbReference type="NCBI Taxonomy" id="1236695"/>
    <lineage>
        <taxon>Bacteria</taxon>
        <taxon>Bacillati</taxon>
        <taxon>Cyanobacteriota</taxon>
        <taxon>Cyanophyceae</taxon>
        <taxon>Oscillatoriophycideae</taxon>
        <taxon>Oscillatoriales</taxon>
        <taxon>Sirenicapillariaceae</taxon>
        <taxon>Limnospira</taxon>
    </lineage>
</organism>
<dbReference type="Gene3D" id="1.10.196.30">
    <property type="match status" value="1"/>
</dbReference>
<dbReference type="Proteomes" id="UP000326169">
    <property type="component" value="Unassembled WGS sequence"/>
</dbReference>
<feature type="domain" description="CRISPR system ring nuclease SSO1393-like" evidence="1">
    <location>
        <begin position="71"/>
        <end position="208"/>
    </location>
</feature>
<dbReference type="CDD" id="cd09742">
    <property type="entry name" value="Csm6_III-A"/>
    <property type="match status" value="1"/>
</dbReference>
<gene>
    <name evidence="2" type="ORF">NIES46_03680</name>
</gene>
<name>A0A5M3T487_LIMPL</name>